<evidence type="ECO:0000313" key="2">
    <source>
        <dbReference type="Proteomes" id="UP001732700"/>
    </source>
</evidence>
<dbReference type="Proteomes" id="UP001732700">
    <property type="component" value="Chromosome 5C"/>
</dbReference>
<sequence length="773" mass="85324">MAPATPTASPRPLALLLVLLILCFVSPDQLAVHGQPDALGFISIDCGIADGTSYSDESTQGLRFVSDAGFVDAGTGTNADINPPYNDRDLAPRYLNVRYFPTAGAGARSCYTLRGLSPRARYLVRGSFYYGNHDSLNRPPTFDLYLGVNRWATVNFTAADDIVILEATVVSQADFLQVCLVDMGRGTPFISGLDLRPLKAAMYPEATVNQSLFLLSLRRPAAKFTVNRYHFWRPASAYRVFRYPFDPHDRIWQSYGDIAPWTNITTAATVDVSNSNSSGEPSVVVQSAATPVNGSRLDFSWSPDNYLNNDNGNPAYLLLLYFAELQQLQSNALRRFDILVDGASWNGSQSYSPKYLSAEVVERMVVQGSGQHTVSLVATPEATLPPILNAFEIYSVRQMTGIATDNGDAKAMMAIRTMYMLKKNWMGDPCAPKAFAWDGLNCSYSSSSPAYITALKLASSMLTGAVNPSFGDLKSLQYLDLSNNSLSGPIPDFLAQMPSLTYLDLSSNKLSGSIPAALLQKHQNGSLVLRIDNNANICDNGASTCAQDDKKKNRTLAIAVAVPIAVATLLFVAAILILHRRRNKQDTWMTKNARLNSHRERSNIFENRQFSYKELKLITANFREEIGRGGFGLVFLGYLENESPVAVKTHSKTSSQGDKEFQYEAQHLSRVHHRNLVSLIGYCKDKKHLALVYEYMHGGDLEDRLRGEASVTMPLSWHRRLKIALDSAQGLEYLHKSCQPPLIHRDVKTKNILLSADLEAKISDFGLMKVFAG</sequence>
<organism evidence="1 2">
    <name type="scientific">Avena sativa</name>
    <name type="common">Oat</name>
    <dbReference type="NCBI Taxonomy" id="4498"/>
    <lineage>
        <taxon>Eukaryota</taxon>
        <taxon>Viridiplantae</taxon>
        <taxon>Streptophyta</taxon>
        <taxon>Embryophyta</taxon>
        <taxon>Tracheophyta</taxon>
        <taxon>Spermatophyta</taxon>
        <taxon>Magnoliopsida</taxon>
        <taxon>Liliopsida</taxon>
        <taxon>Poales</taxon>
        <taxon>Poaceae</taxon>
        <taxon>BOP clade</taxon>
        <taxon>Pooideae</taxon>
        <taxon>Poodae</taxon>
        <taxon>Poeae</taxon>
        <taxon>Poeae Chloroplast Group 1 (Aveneae type)</taxon>
        <taxon>Aveninae</taxon>
        <taxon>Avena</taxon>
    </lineage>
</organism>
<dbReference type="EnsemblPlants" id="AVESA.00010b.r2.5CG0918930.1">
    <property type="protein sequence ID" value="AVESA.00010b.r2.5CG0918930.1.CDS"/>
    <property type="gene ID" value="AVESA.00010b.r2.5CG0918930"/>
</dbReference>
<reference evidence="1" key="2">
    <citation type="submission" date="2025-09" db="UniProtKB">
        <authorList>
            <consortium name="EnsemblPlants"/>
        </authorList>
    </citation>
    <scope>IDENTIFICATION</scope>
</reference>
<keyword evidence="2" id="KW-1185">Reference proteome</keyword>
<accession>A0ACD5Y0I1</accession>
<reference evidence="1" key="1">
    <citation type="submission" date="2021-05" db="EMBL/GenBank/DDBJ databases">
        <authorList>
            <person name="Scholz U."/>
            <person name="Mascher M."/>
            <person name="Fiebig A."/>
        </authorList>
    </citation>
    <scope>NUCLEOTIDE SEQUENCE [LARGE SCALE GENOMIC DNA]</scope>
</reference>
<proteinExistence type="predicted"/>
<name>A0ACD5Y0I1_AVESA</name>
<protein>
    <submittedName>
        <fullName evidence="1">Uncharacterized protein</fullName>
    </submittedName>
</protein>
<evidence type="ECO:0000313" key="1">
    <source>
        <dbReference type="EnsemblPlants" id="AVESA.00010b.r2.5CG0918930.1.CDS"/>
    </source>
</evidence>